<sequence>MKYEIRDFGGKNRFAMLPVIINRPEYLSGSEKQIAWANDILDSVAAFWAEANNLYALRLPEGMDIADARLESALDGWAAKFQSQFDAFFAHTDAKYYIEHLKGFNGNWEKDRLQIIITTR</sequence>
<dbReference type="AlphaFoldDB" id="C4GGG5"/>
<keyword evidence="2" id="KW-1185">Reference proteome</keyword>
<accession>C4GGG5</accession>
<proteinExistence type="predicted"/>
<dbReference type="GeneID" id="84906533"/>
<gene>
    <name evidence="1" type="ORF">GCWU000324_01233</name>
</gene>
<reference evidence="1" key="1">
    <citation type="submission" date="2009-04" db="EMBL/GenBank/DDBJ databases">
        <authorList>
            <person name="Weinstock G."/>
            <person name="Sodergren E."/>
            <person name="Clifton S."/>
            <person name="Fulton L."/>
            <person name="Fulton B."/>
            <person name="Courtney L."/>
            <person name="Fronick C."/>
            <person name="Harrison M."/>
            <person name="Strong C."/>
            <person name="Farmer C."/>
            <person name="Delahaunty K."/>
            <person name="Markovic C."/>
            <person name="Hall O."/>
            <person name="Minx P."/>
            <person name="Tomlinson C."/>
            <person name="Mitreva M."/>
            <person name="Nelson J."/>
            <person name="Hou S."/>
            <person name="Wollam A."/>
            <person name="Pepin K.H."/>
            <person name="Johnson M."/>
            <person name="Bhonagiri V."/>
            <person name="Nash W.E."/>
            <person name="Warren W."/>
            <person name="Chinwalla A."/>
            <person name="Mardis E.R."/>
            <person name="Wilson R.K."/>
        </authorList>
    </citation>
    <scope>NUCLEOTIDE SEQUENCE [LARGE SCALE GENOMIC DNA]</scope>
    <source>
        <strain evidence="1">ATCC 51147</strain>
    </source>
</reference>
<dbReference type="HOGENOM" id="CLU_2046513_0_0_4"/>
<evidence type="ECO:0000313" key="2">
    <source>
        <dbReference type="Proteomes" id="UP000003009"/>
    </source>
</evidence>
<name>C4GGG5_9NEIS</name>
<dbReference type="RefSeq" id="WP_003795363.1">
    <property type="nucleotide sequence ID" value="NZ_GG665871.1"/>
</dbReference>
<dbReference type="Proteomes" id="UP000003009">
    <property type="component" value="Unassembled WGS sequence"/>
</dbReference>
<organism evidence="1 2">
    <name type="scientific">Kingella oralis ATCC 51147</name>
    <dbReference type="NCBI Taxonomy" id="629741"/>
    <lineage>
        <taxon>Bacteria</taxon>
        <taxon>Pseudomonadati</taxon>
        <taxon>Pseudomonadota</taxon>
        <taxon>Betaproteobacteria</taxon>
        <taxon>Neisseriales</taxon>
        <taxon>Neisseriaceae</taxon>
        <taxon>Kingella</taxon>
    </lineage>
</organism>
<dbReference type="STRING" id="629741.GCWU000324_01233"/>
<protein>
    <submittedName>
        <fullName evidence="1">Uncharacterized protein</fullName>
    </submittedName>
</protein>
<dbReference type="EMBL" id="ACJW02000002">
    <property type="protein sequence ID" value="EEP69320.1"/>
    <property type="molecule type" value="Genomic_DNA"/>
</dbReference>
<dbReference type="OrthoDB" id="8450811at2"/>
<comment type="caution">
    <text evidence="1">The sequence shown here is derived from an EMBL/GenBank/DDBJ whole genome shotgun (WGS) entry which is preliminary data.</text>
</comment>
<evidence type="ECO:0000313" key="1">
    <source>
        <dbReference type="EMBL" id="EEP69320.1"/>
    </source>
</evidence>